<evidence type="ECO:0000256" key="2">
    <source>
        <dbReference type="ARBA" id="ARBA00023157"/>
    </source>
</evidence>
<dbReference type="STRING" id="59729.ENSTGUP00000038439"/>
<accession>H0YZ72</accession>
<organism evidence="5 6">
    <name type="scientific">Taeniopygia guttata</name>
    <name type="common">Zebra finch</name>
    <name type="synonym">Poephila guttata</name>
    <dbReference type="NCBI Taxonomy" id="59729"/>
    <lineage>
        <taxon>Eukaryota</taxon>
        <taxon>Metazoa</taxon>
        <taxon>Chordata</taxon>
        <taxon>Craniata</taxon>
        <taxon>Vertebrata</taxon>
        <taxon>Euteleostomi</taxon>
        <taxon>Archelosauria</taxon>
        <taxon>Archosauria</taxon>
        <taxon>Dinosauria</taxon>
        <taxon>Saurischia</taxon>
        <taxon>Theropoda</taxon>
        <taxon>Coelurosauria</taxon>
        <taxon>Aves</taxon>
        <taxon>Neognathae</taxon>
        <taxon>Neoaves</taxon>
        <taxon>Telluraves</taxon>
        <taxon>Australaves</taxon>
        <taxon>Passeriformes</taxon>
        <taxon>Passeroidea</taxon>
        <taxon>Estrildidae</taxon>
        <taxon>Estrildinae</taxon>
        <taxon>Taeniopygia</taxon>
    </lineage>
</organism>
<dbReference type="PANTHER" id="PTHR11738">
    <property type="entry name" value="MHC CLASS I NK CELL RECEPTOR"/>
    <property type="match status" value="1"/>
</dbReference>
<dbReference type="SUPFAM" id="SSF48726">
    <property type="entry name" value="Immunoglobulin"/>
    <property type="match status" value="2"/>
</dbReference>
<reference evidence="5" key="2">
    <citation type="submission" date="2025-08" db="UniProtKB">
        <authorList>
            <consortium name="Ensembl"/>
        </authorList>
    </citation>
    <scope>IDENTIFICATION</scope>
</reference>
<evidence type="ECO:0000256" key="1">
    <source>
        <dbReference type="ARBA" id="ARBA00022729"/>
    </source>
</evidence>
<evidence type="ECO:0000259" key="4">
    <source>
        <dbReference type="PROSITE" id="PS50835"/>
    </source>
</evidence>
<dbReference type="InterPro" id="IPR050412">
    <property type="entry name" value="Ig-like_Receptors_ImmuneReg"/>
</dbReference>
<dbReference type="InterPro" id="IPR003599">
    <property type="entry name" value="Ig_sub"/>
</dbReference>
<dbReference type="AlphaFoldDB" id="H0YZ72"/>
<dbReference type="PROSITE" id="PS50835">
    <property type="entry name" value="IG_LIKE"/>
    <property type="match status" value="1"/>
</dbReference>
<dbReference type="Ensembl" id="ENSTGUT00000003643.2">
    <property type="protein sequence ID" value="ENSTGUP00000003606.2"/>
    <property type="gene ID" value="ENSTGUG00000003507.2"/>
</dbReference>
<evidence type="ECO:0000313" key="6">
    <source>
        <dbReference type="Proteomes" id="UP000007754"/>
    </source>
</evidence>
<dbReference type="PANTHER" id="PTHR11738:SF186">
    <property type="entry name" value="OSTEOCLAST-ASSOCIATED IMMUNOGLOBULIN-LIKE RECEPTOR"/>
    <property type="match status" value="1"/>
</dbReference>
<dbReference type="HOGENOM" id="CLU_1334559_0_0_1"/>
<protein>
    <recommendedName>
        <fullName evidence="4">Ig-like domain-containing protein</fullName>
    </recommendedName>
</protein>
<feature type="domain" description="Ig-like" evidence="4">
    <location>
        <begin position="262"/>
        <end position="345"/>
    </location>
</feature>
<dbReference type="InParanoid" id="H0YZ72"/>
<dbReference type="InterPro" id="IPR036179">
    <property type="entry name" value="Ig-like_dom_sf"/>
</dbReference>
<dbReference type="GO" id="GO:0002764">
    <property type="term" value="P:immune response-regulating signaling pathway"/>
    <property type="evidence" value="ECO:0007669"/>
    <property type="project" value="TreeGrafter"/>
</dbReference>
<sequence length="436" mass="46994">MLPVTRVLALGECQRLWGFPEGNRRCPDTPQRCYTAVSLAGTWLVSQSEATPSEYLEKVDREFGHISGPTHLSGLFHSPLEQNSPLCGDGAWWSPRLTAGQLLGALWLAGSISLPVQCSYGSFVMYKNGDQVPALEQSGSMAEFSISSATYEDRGSYNCHYLEGGTSVARSTELEVFVEGEGCAVSPLVRSDAPGNTRMPVATPRMDKVFFFFPGLESWGPSSPLPEPVGGFREILVLLAHQSSVHLLIPSPVPTELRLPRPSLSVLPGHKVTPGADVTFRCTTTHPSTGCYLYLEGQIRAQLLPRERGDYNLSLVQEGDSGRYSCQCYTFNASREWSAASNTLHLVVRGETSAQPHPAPLFLPAISEDIPGVSPLGSSPVTVPSVPADYTLCNAVRLALAAGLLLLLGLIAAEAARSRGCRGWGSRDWGSRCCRG</sequence>
<dbReference type="Proteomes" id="UP000007754">
    <property type="component" value="Chromosome 20"/>
</dbReference>
<dbReference type="InterPro" id="IPR013783">
    <property type="entry name" value="Ig-like_fold"/>
</dbReference>
<dbReference type="SMART" id="SM00409">
    <property type="entry name" value="IG"/>
    <property type="match status" value="2"/>
</dbReference>
<reference evidence="5 6" key="1">
    <citation type="journal article" date="2010" name="Nature">
        <title>The genome of a songbird.</title>
        <authorList>
            <person name="Warren W.C."/>
            <person name="Clayton D.F."/>
            <person name="Ellegren H."/>
            <person name="Arnold A.P."/>
            <person name="Hillier L.W."/>
            <person name="Kunstner A."/>
            <person name="Searle S."/>
            <person name="White S."/>
            <person name="Vilella A.J."/>
            <person name="Fairley S."/>
            <person name="Heger A."/>
            <person name="Kong L."/>
            <person name="Ponting C.P."/>
            <person name="Jarvis E.D."/>
            <person name="Mello C.V."/>
            <person name="Minx P."/>
            <person name="Lovell P."/>
            <person name="Velho T.A."/>
            <person name="Ferris M."/>
            <person name="Balakrishnan C.N."/>
            <person name="Sinha S."/>
            <person name="Blatti C."/>
            <person name="London S.E."/>
            <person name="Li Y."/>
            <person name="Lin Y.C."/>
            <person name="George J."/>
            <person name="Sweedler J."/>
            <person name="Southey B."/>
            <person name="Gunaratne P."/>
            <person name="Watson M."/>
            <person name="Nam K."/>
            <person name="Backstrom N."/>
            <person name="Smeds L."/>
            <person name="Nabholz B."/>
            <person name="Itoh Y."/>
            <person name="Whitney O."/>
            <person name="Pfenning A.R."/>
            <person name="Howard J."/>
            <person name="Volker M."/>
            <person name="Skinner B.M."/>
            <person name="Griffin D.K."/>
            <person name="Ye L."/>
            <person name="McLaren W.M."/>
            <person name="Flicek P."/>
            <person name="Quesada V."/>
            <person name="Velasco G."/>
            <person name="Lopez-Otin C."/>
            <person name="Puente X.S."/>
            <person name="Olender T."/>
            <person name="Lancet D."/>
            <person name="Smit A.F."/>
            <person name="Hubley R."/>
            <person name="Konkel M.K."/>
            <person name="Walker J.A."/>
            <person name="Batzer M.A."/>
            <person name="Gu W."/>
            <person name="Pollock D.D."/>
            <person name="Chen L."/>
            <person name="Cheng Z."/>
            <person name="Eichler E.E."/>
            <person name="Stapley J."/>
            <person name="Slate J."/>
            <person name="Ekblom R."/>
            <person name="Birkhead T."/>
            <person name="Burke T."/>
            <person name="Burt D."/>
            <person name="Scharff C."/>
            <person name="Adam I."/>
            <person name="Richard H."/>
            <person name="Sultan M."/>
            <person name="Soldatov A."/>
            <person name="Lehrach H."/>
            <person name="Edwards S.V."/>
            <person name="Yang S.P."/>
            <person name="Li X."/>
            <person name="Graves T."/>
            <person name="Fulton L."/>
            <person name="Nelson J."/>
            <person name="Chinwalla A."/>
            <person name="Hou S."/>
            <person name="Mardis E.R."/>
            <person name="Wilson R.K."/>
        </authorList>
    </citation>
    <scope>NUCLEOTIDE SEQUENCE [LARGE SCALE GENOMIC DNA]</scope>
</reference>
<proteinExistence type="predicted"/>
<name>H0YZ72_TAEGU</name>
<dbReference type="InterPro" id="IPR007110">
    <property type="entry name" value="Ig-like_dom"/>
</dbReference>
<evidence type="ECO:0000256" key="3">
    <source>
        <dbReference type="ARBA" id="ARBA00023319"/>
    </source>
</evidence>
<dbReference type="GeneTree" id="ENSGT00940000171155"/>
<keyword evidence="3" id="KW-0393">Immunoglobulin domain</keyword>
<dbReference type="Gene3D" id="2.60.40.10">
    <property type="entry name" value="Immunoglobulins"/>
    <property type="match status" value="2"/>
</dbReference>
<dbReference type="FunFam" id="2.60.40.10:FF:000049">
    <property type="entry name" value="Leukocyte immunoglobulin-like receptor subfamily B member 1"/>
    <property type="match status" value="1"/>
</dbReference>
<keyword evidence="2" id="KW-1015">Disulfide bond</keyword>
<keyword evidence="1" id="KW-0732">Signal</keyword>
<reference evidence="5" key="3">
    <citation type="submission" date="2025-09" db="UniProtKB">
        <authorList>
            <consortium name="Ensembl"/>
        </authorList>
    </citation>
    <scope>IDENTIFICATION</scope>
</reference>
<evidence type="ECO:0000313" key="5">
    <source>
        <dbReference type="Ensembl" id="ENSTGUP00000003606.2"/>
    </source>
</evidence>
<keyword evidence="6" id="KW-1185">Reference proteome</keyword>